<keyword evidence="3" id="KW-1185">Reference proteome</keyword>
<dbReference type="Proteomes" id="UP001500506">
    <property type="component" value="Unassembled WGS sequence"/>
</dbReference>
<keyword evidence="1" id="KW-0472">Membrane</keyword>
<proteinExistence type="predicted"/>
<feature type="transmembrane region" description="Helical" evidence="1">
    <location>
        <begin position="49"/>
        <end position="70"/>
    </location>
</feature>
<keyword evidence="1" id="KW-0812">Transmembrane</keyword>
<dbReference type="EMBL" id="BAAANH010000004">
    <property type="protein sequence ID" value="GAA1761754.1"/>
    <property type="molecule type" value="Genomic_DNA"/>
</dbReference>
<organism evidence="2 3">
    <name type="scientific">Agromyces humatus</name>
    <dbReference type="NCBI Taxonomy" id="279573"/>
    <lineage>
        <taxon>Bacteria</taxon>
        <taxon>Bacillati</taxon>
        <taxon>Actinomycetota</taxon>
        <taxon>Actinomycetes</taxon>
        <taxon>Micrococcales</taxon>
        <taxon>Microbacteriaceae</taxon>
        <taxon>Agromyces</taxon>
    </lineage>
</organism>
<evidence type="ECO:0000313" key="3">
    <source>
        <dbReference type="Proteomes" id="UP001500506"/>
    </source>
</evidence>
<dbReference type="RefSeq" id="WP_232497689.1">
    <property type="nucleotide sequence ID" value="NZ_BAAANH010000004.1"/>
</dbReference>
<sequence>MNSEALVNGAALVNDDRARYDRAAIALGAGSLVSSIFVLGADAPTPIDFAHVGLGGAIVLAALGLVGILGGALHRGSLILVAGGGLTIAALVQLATLPLSPRPLGGDASMMALLGAFGIGLLAVGLARRSAASTPPGTTSILDRKADP</sequence>
<evidence type="ECO:0000256" key="1">
    <source>
        <dbReference type="SAM" id="Phobius"/>
    </source>
</evidence>
<feature type="transmembrane region" description="Helical" evidence="1">
    <location>
        <begin position="23"/>
        <end position="43"/>
    </location>
</feature>
<feature type="transmembrane region" description="Helical" evidence="1">
    <location>
        <begin position="108"/>
        <end position="127"/>
    </location>
</feature>
<reference evidence="3" key="1">
    <citation type="journal article" date="2019" name="Int. J. Syst. Evol. Microbiol.">
        <title>The Global Catalogue of Microorganisms (GCM) 10K type strain sequencing project: providing services to taxonomists for standard genome sequencing and annotation.</title>
        <authorList>
            <consortium name="The Broad Institute Genomics Platform"/>
            <consortium name="The Broad Institute Genome Sequencing Center for Infectious Disease"/>
            <person name="Wu L."/>
            <person name="Ma J."/>
        </authorList>
    </citation>
    <scope>NUCLEOTIDE SEQUENCE [LARGE SCALE GENOMIC DNA]</scope>
    <source>
        <strain evidence="3">JCM 14319</strain>
    </source>
</reference>
<evidence type="ECO:0000313" key="2">
    <source>
        <dbReference type="EMBL" id="GAA1761754.1"/>
    </source>
</evidence>
<gene>
    <name evidence="2" type="ORF">GCM10009747_21150</name>
</gene>
<comment type="caution">
    <text evidence="2">The sequence shown here is derived from an EMBL/GenBank/DDBJ whole genome shotgun (WGS) entry which is preliminary data.</text>
</comment>
<feature type="transmembrane region" description="Helical" evidence="1">
    <location>
        <begin position="77"/>
        <end position="96"/>
    </location>
</feature>
<name>A0ABP4WVT8_9MICO</name>
<accession>A0ABP4WVT8</accession>
<keyword evidence="1" id="KW-1133">Transmembrane helix</keyword>
<protein>
    <submittedName>
        <fullName evidence="2">Uncharacterized protein</fullName>
    </submittedName>
</protein>